<dbReference type="PANTHER" id="PTHR10003">
    <property type="entry name" value="SUPEROXIDE DISMUTASE CU-ZN -RELATED"/>
    <property type="match status" value="1"/>
</dbReference>
<reference evidence="3" key="1">
    <citation type="submission" date="2017-07" db="EMBL/GenBank/DDBJ databases">
        <title>Taro Niue Genome Assembly and Annotation.</title>
        <authorList>
            <person name="Atibalentja N."/>
            <person name="Keating K."/>
            <person name="Fields C.J."/>
        </authorList>
    </citation>
    <scope>NUCLEOTIDE SEQUENCE</scope>
    <source>
        <strain evidence="3">Niue_2</strain>
        <tissue evidence="3">Leaf</tissue>
    </source>
</reference>
<dbReference type="SUPFAM" id="SSF49329">
    <property type="entry name" value="Cu,Zn superoxide dismutase-like"/>
    <property type="match status" value="1"/>
</dbReference>
<dbReference type="InterPro" id="IPR036423">
    <property type="entry name" value="SOD-like_Cu/Zn_dom_sf"/>
</dbReference>
<dbReference type="Gene3D" id="2.60.40.200">
    <property type="entry name" value="Superoxide dismutase, copper/zinc binding domain"/>
    <property type="match status" value="1"/>
</dbReference>
<protein>
    <recommendedName>
        <fullName evidence="2">Superoxide dismutase copper/zinc binding domain-containing protein</fullName>
    </recommendedName>
</protein>
<evidence type="ECO:0000259" key="2">
    <source>
        <dbReference type="Pfam" id="PF00080"/>
    </source>
</evidence>
<dbReference type="Proteomes" id="UP000652761">
    <property type="component" value="Unassembled WGS sequence"/>
</dbReference>
<keyword evidence="4" id="KW-1185">Reference proteome</keyword>
<dbReference type="GO" id="GO:0006801">
    <property type="term" value="P:superoxide metabolic process"/>
    <property type="evidence" value="ECO:0007669"/>
    <property type="project" value="InterPro"/>
</dbReference>
<name>A0A843VUG0_COLES</name>
<dbReference type="InterPro" id="IPR001424">
    <property type="entry name" value="SOD_Cu_Zn_dom"/>
</dbReference>
<dbReference type="Pfam" id="PF00080">
    <property type="entry name" value="Sod_Cu"/>
    <property type="match status" value="1"/>
</dbReference>
<keyword evidence="1" id="KW-0186">Copper</keyword>
<evidence type="ECO:0000313" key="3">
    <source>
        <dbReference type="EMBL" id="MQL97170.1"/>
    </source>
</evidence>
<accession>A0A843VUG0</accession>
<proteinExistence type="predicted"/>
<dbReference type="InterPro" id="IPR024134">
    <property type="entry name" value="SOD_Cu/Zn_/chaperone"/>
</dbReference>
<dbReference type="PRINTS" id="PR00068">
    <property type="entry name" value="CUZNDISMTASE"/>
</dbReference>
<sequence length="411" mass="44584">MIHQNLSLFDSMAVSRVSDTVGGYGVAFLTAEQQEHFAVVKTKVCGNKAVDIVDLEKNGMHSVVAVMQRMKWSRLATISEASYPDLVKAFFIYLKVEEDGSLTSSVNGTPIHITYALLESLFGVSTAGRSGVDSVDIRVKGLGIIGTKYKLKDDKIDINQLNAFNQILHFIVCQILVPRSATFSTCTKVDSDMMFWAIQNQDINMVEMIIERMNLSGEVSEKMGQAIRSRNLKKSGFSLVAGVWTKASVAESEAIIGEAQEVQIPEAEEEAAIRIEAPVVPAVQDQQEEATTVVRDEDPVVNGSRIDEIPLELIEPFEQSSEVESPSTVVAQKEVAMDVEQEGVMDEVVAPGHSADVPMEDAPIPLSGPNSVVGRAFVVHELEDDLGKGGHELSLSTGNAGGRLACGRTKF</sequence>
<dbReference type="OrthoDB" id="2015551at2759"/>
<dbReference type="AlphaFoldDB" id="A0A843VUG0"/>
<dbReference type="GO" id="GO:0005507">
    <property type="term" value="F:copper ion binding"/>
    <property type="evidence" value="ECO:0007669"/>
    <property type="project" value="InterPro"/>
</dbReference>
<comment type="caution">
    <text evidence="3">The sequence shown here is derived from an EMBL/GenBank/DDBJ whole genome shotgun (WGS) entry which is preliminary data.</text>
</comment>
<dbReference type="EMBL" id="NMUH01002010">
    <property type="protein sequence ID" value="MQL97170.1"/>
    <property type="molecule type" value="Genomic_DNA"/>
</dbReference>
<evidence type="ECO:0000256" key="1">
    <source>
        <dbReference type="ARBA" id="ARBA00023008"/>
    </source>
</evidence>
<evidence type="ECO:0000313" key="4">
    <source>
        <dbReference type="Proteomes" id="UP000652761"/>
    </source>
</evidence>
<organism evidence="3 4">
    <name type="scientific">Colocasia esculenta</name>
    <name type="common">Wild taro</name>
    <name type="synonym">Arum esculentum</name>
    <dbReference type="NCBI Taxonomy" id="4460"/>
    <lineage>
        <taxon>Eukaryota</taxon>
        <taxon>Viridiplantae</taxon>
        <taxon>Streptophyta</taxon>
        <taxon>Embryophyta</taxon>
        <taxon>Tracheophyta</taxon>
        <taxon>Spermatophyta</taxon>
        <taxon>Magnoliopsida</taxon>
        <taxon>Liliopsida</taxon>
        <taxon>Araceae</taxon>
        <taxon>Aroideae</taxon>
        <taxon>Colocasieae</taxon>
        <taxon>Colocasia</taxon>
    </lineage>
</organism>
<gene>
    <name evidence="3" type="ORF">Taro_029858</name>
</gene>
<feature type="domain" description="Superoxide dismutase copper/zinc binding" evidence="2">
    <location>
        <begin position="341"/>
        <end position="407"/>
    </location>
</feature>